<evidence type="ECO:0000313" key="1">
    <source>
        <dbReference type="EMBL" id="CAK9174212.1"/>
    </source>
</evidence>
<dbReference type="EMBL" id="CAUOFW020006303">
    <property type="protein sequence ID" value="CAK9174212.1"/>
    <property type="molecule type" value="Genomic_DNA"/>
</dbReference>
<reference evidence="1 2" key="1">
    <citation type="submission" date="2024-02" db="EMBL/GenBank/DDBJ databases">
        <authorList>
            <person name="Vignale AGUSTIN F."/>
            <person name="Sosa J E."/>
            <person name="Modenutti C."/>
        </authorList>
    </citation>
    <scope>NUCLEOTIDE SEQUENCE [LARGE SCALE GENOMIC DNA]</scope>
</reference>
<protein>
    <submittedName>
        <fullName evidence="1">Uncharacterized protein</fullName>
    </submittedName>
</protein>
<organism evidence="1 2">
    <name type="scientific">Ilex paraguariensis</name>
    <name type="common">yerba mate</name>
    <dbReference type="NCBI Taxonomy" id="185542"/>
    <lineage>
        <taxon>Eukaryota</taxon>
        <taxon>Viridiplantae</taxon>
        <taxon>Streptophyta</taxon>
        <taxon>Embryophyta</taxon>
        <taxon>Tracheophyta</taxon>
        <taxon>Spermatophyta</taxon>
        <taxon>Magnoliopsida</taxon>
        <taxon>eudicotyledons</taxon>
        <taxon>Gunneridae</taxon>
        <taxon>Pentapetalae</taxon>
        <taxon>asterids</taxon>
        <taxon>campanulids</taxon>
        <taxon>Aquifoliales</taxon>
        <taxon>Aquifoliaceae</taxon>
        <taxon>Ilex</taxon>
    </lineage>
</organism>
<sequence>MSNRETQKFSLFRSNIANRRFDGGTLRILESLLVSKDVKSLMELHSSLREFLRHELLRVFHDISERSVDHKLSILEFFVHAFALIGDVESCLALRYEALVLRELKATSDRRLQVSYREWLTFAEHLLDNEFYAIARKACEKALLLVQRNDTVNPETDEFFDNVLVIEQIKRLKDVAVGSASSRSVQAQAAEYLKKKTVGQSSEQHLDCKNIRCLGSMLFRNGIKKHNLRKFNESLSMQQISCRQQSTQD</sequence>
<keyword evidence="2" id="KW-1185">Reference proteome</keyword>
<accession>A0ABC8TXI8</accession>
<evidence type="ECO:0000313" key="2">
    <source>
        <dbReference type="Proteomes" id="UP001642360"/>
    </source>
</evidence>
<gene>
    <name evidence="1" type="ORF">ILEXP_LOCUS43943</name>
</gene>
<proteinExistence type="predicted"/>
<name>A0ABC8TXI8_9AQUA</name>
<dbReference type="Proteomes" id="UP001642360">
    <property type="component" value="Unassembled WGS sequence"/>
</dbReference>
<comment type="caution">
    <text evidence="1">The sequence shown here is derived from an EMBL/GenBank/DDBJ whole genome shotgun (WGS) entry which is preliminary data.</text>
</comment>
<dbReference type="PANTHER" id="PTHR37176">
    <property type="entry name" value="F10K1.23"/>
    <property type="match status" value="1"/>
</dbReference>
<dbReference type="InterPro" id="IPR044969">
    <property type="entry name" value="DFO"/>
</dbReference>
<dbReference type="AlphaFoldDB" id="A0ABC8TXI8"/>
<dbReference type="PANTHER" id="PTHR37176:SF1">
    <property type="entry name" value="PROTEIN DOUBLE-STRAND BREAK FORMATION"/>
    <property type="match status" value="1"/>
</dbReference>